<gene>
    <name evidence="4" type="ORF">MMEN_LOCUS3495</name>
</gene>
<dbReference type="Pfam" id="PF01108">
    <property type="entry name" value="Tissue_fac"/>
    <property type="match status" value="1"/>
</dbReference>
<dbReference type="SUPFAM" id="SSF49265">
    <property type="entry name" value="Fibronectin type III"/>
    <property type="match status" value="1"/>
</dbReference>
<evidence type="ECO:0000256" key="1">
    <source>
        <dbReference type="SAM" id="Phobius"/>
    </source>
</evidence>
<evidence type="ECO:0000259" key="3">
    <source>
        <dbReference type="Pfam" id="PF01108"/>
    </source>
</evidence>
<comment type="caution">
    <text evidence="4">The sequence shown here is derived from an EMBL/GenBank/DDBJ whole genome shotgun (WGS) entry which is preliminary data.</text>
</comment>
<dbReference type="EMBL" id="CAJRST010002224">
    <property type="protein sequence ID" value="CAG5866797.1"/>
    <property type="molecule type" value="Genomic_DNA"/>
</dbReference>
<protein>
    <submittedName>
        <fullName evidence="4">(Atlantic silverside) hypothetical protein</fullName>
    </submittedName>
</protein>
<organism evidence="4 5">
    <name type="scientific">Menidia menidia</name>
    <name type="common">Atlantic silverside</name>
    <dbReference type="NCBI Taxonomy" id="238744"/>
    <lineage>
        <taxon>Eukaryota</taxon>
        <taxon>Metazoa</taxon>
        <taxon>Chordata</taxon>
        <taxon>Craniata</taxon>
        <taxon>Vertebrata</taxon>
        <taxon>Euteleostomi</taxon>
        <taxon>Actinopterygii</taxon>
        <taxon>Neopterygii</taxon>
        <taxon>Teleostei</taxon>
        <taxon>Neoteleostei</taxon>
        <taxon>Acanthomorphata</taxon>
        <taxon>Ovalentaria</taxon>
        <taxon>Atherinomorphae</taxon>
        <taxon>Atheriniformes</taxon>
        <taxon>Atherinopsidae</taxon>
        <taxon>Menidiinae</taxon>
        <taxon>Menidia</taxon>
    </lineage>
</organism>
<dbReference type="OrthoDB" id="9946382at2759"/>
<feature type="domain" description="Fibronectin type-III" evidence="3">
    <location>
        <begin position="7"/>
        <end position="102"/>
    </location>
</feature>
<feature type="signal peptide" evidence="2">
    <location>
        <begin position="1"/>
        <end position="18"/>
    </location>
</feature>
<dbReference type="InterPro" id="IPR003961">
    <property type="entry name" value="FN3_dom"/>
</dbReference>
<keyword evidence="1" id="KW-0812">Transmembrane</keyword>
<accession>A0A8S4AF67</accession>
<keyword evidence="5" id="KW-1185">Reference proteome</keyword>
<feature type="transmembrane region" description="Helical" evidence="1">
    <location>
        <begin position="227"/>
        <end position="252"/>
    </location>
</feature>
<keyword evidence="1" id="KW-0472">Membrane</keyword>
<dbReference type="Proteomes" id="UP000677803">
    <property type="component" value="Unassembled WGS sequence"/>
</dbReference>
<evidence type="ECO:0000256" key="2">
    <source>
        <dbReference type="SAM" id="SignalP"/>
    </source>
</evidence>
<dbReference type="Gene3D" id="2.60.40.10">
    <property type="entry name" value="Immunoglobulins"/>
    <property type="match status" value="1"/>
</dbReference>
<dbReference type="AlphaFoldDB" id="A0A8S4AF67"/>
<evidence type="ECO:0000313" key="4">
    <source>
        <dbReference type="EMBL" id="CAG5866797.1"/>
    </source>
</evidence>
<dbReference type="InterPro" id="IPR036116">
    <property type="entry name" value="FN3_sf"/>
</dbReference>
<dbReference type="InterPro" id="IPR013783">
    <property type="entry name" value="Ig-like_fold"/>
</dbReference>
<sequence>MLLGFWLVVVILIHAVSTDVVPPPANVKVNCANRKTTVSWDYRRERPQTTFRVNIKGPKLDEVVNTADQLYDLTHSVWQSGQHYLNYLVVTVTAVQGGNESEAVSSESFSFNDLKTVDKKCVLQFPPWDVDEDKKRKGVTVSFENPIHFYKELKKDAEDLEFHFSIITNQMQQNVSCTRSQITCKGDVKFPEGVKKCVRLKGHFTTNGVPQVMFQETPKNCTPENNLVVLTVVPLFVLGLAIIGIVILICLVKAWTMDIPNPKFLDIDDKCQDPEKRILYPEAQNGQISSLQVHKNCQQTFEDDSASSVTDSRASLLYAERGNLCPDGGYRSGIESSNESVNAACEEEDNQSVSPYDRPHVMQMDLGDGDMVDVYRR</sequence>
<dbReference type="PANTHER" id="PTHR20859:SF87">
    <property type="entry name" value="CYTOKINE RECEPTOR FAMILY MEMBER B13-RELATED"/>
    <property type="match status" value="1"/>
</dbReference>
<keyword evidence="2" id="KW-0732">Signal</keyword>
<keyword evidence="1" id="KW-1133">Transmembrane helix</keyword>
<dbReference type="GO" id="GO:0004896">
    <property type="term" value="F:cytokine receptor activity"/>
    <property type="evidence" value="ECO:0007669"/>
    <property type="project" value="TreeGrafter"/>
</dbReference>
<dbReference type="InterPro" id="IPR050650">
    <property type="entry name" value="Type-II_Cytokine-TF_Rcpt"/>
</dbReference>
<dbReference type="GO" id="GO:0005886">
    <property type="term" value="C:plasma membrane"/>
    <property type="evidence" value="ECO:0007669"/>
    <property type="project" value="TreeGrafter"/>
</dbReference>
<evidence type="ECO:0000313" key="5">
    <source>
        <dbReference type="Proteomes" id="UP000677803"/>
    </source>
</evidence>
<reference evidence="4" key="1">
    <citation type="submission" date="2021-05" db="EMBL/GenBank/DDBJ databases">
        <authorList>
            <person name="Tigano A."/>
        </authorList>
    </citation>
    <scope>NUCLEOTIDE SEQUENCE</scope>
</reference>
<feature type="chain" id="PRO_5035904564" evidence="2">
    <location>
        <begin position="19"/>
        <end position="377"/>
    </location>
</feature>
<name>A0A8S4AF67_9TELE</name>
<proteinExistence type="predicted"/>
<dbReference type="PANTHER" id="PTHR20859">
    <property type="entry name" value="INTERFERON/INTERLEUKIN RECEPTOR"/>
    <property type="match status" value="1"/>
</dbReference>